<dbReference type="InterPro" id="IPR005627">
    <property type="entry name" value="CutC-like"/>
</dbReference>
<comment type="subcellular location">
    <subcellularLocation>
        <location evidence="3">Cytoplasm</location>
    </subcellularLocation>
</comment>
<gene>
    <name evidence="3" type="primary">cutC</name>
    <name evidence="4" type="ORF">FD35_GL001387</name>
</gene>
<name>A0A0R1R8T7_9LACO</name>
<dbReference type="SUPFAM" id="SSF110395">
    <property type="entry name" value="CutC-like"/>
    <property type="match status" value="1"/>
</dbReference>
<comment type="caution">
    <text evidence="3">Once thought to be involved in copper homeostasis, experiments in E.coli have shown this is not the case.</text>
</comment>
<evidence type="ECO:0000256" key="1">
    <source>
        <dbReference type="ARBA" id="ARBA00007768"/>
    </source>
</evidence>
<dbReference type="Pfam" id="PF03932">
    <property type="entry name" value="CutC"/>
    <property type="match status" value="1"/>
</dbReference>
<accession>A0A0R1R8T7</accession>
<dbReference type="GO" id="GO:0005737">
    <property type="term" value="C:cytoplasm"/>
    <property type="evidence" value="ECO:0007669"/>
    <property type="project" value="UniProtKB-SubCell"/>
</dbReference>
<dbReference type="FunFam" id="3.20.20.380:FF:000003">
    <property type="entry name" value="Copper homeostasis protein CutC"/>
    <property type="match status" value="1"/>
</dbReference>
<evidence type="ECO:0000256" key="2">
    <source>
        <dbReference type="ARBA" id="ARBA00022490"/>
    </source>
</evidence>
<dbReference type="eggNOG" id="COG3142">
    <property type="taxonomic scope" value="Bacteria"/>
</dbReference>
<sequence length="215" mass="23016">MNTPLFKEVAIENYTDLPTAIAAGANRIELNDNLAVGGTTVSRGVMSESSRYAAEHHIPLTVMIRPRGGNFVYNDTEIKIMEADLFSAQELGVDGVAFGALTPDNKLDTDALEQLMAAAGGMSVTFHMAFDAISPDDQPAAIDWLADHDVDRILTHGGPLTTPIDQTLTHLKTLVETASGRLIIMPGGGITVDNADHIAEVLSVKEVHGTHLLKY</sequence>
<dbReference type="AlphaFoldDB" id="A0A0R1R8T7"/>
<dbReference type="GO" id="GO:0005507">
    <property type="term" value="F:copper ion binding"/>
    <property type="evidence" value="ECO:0007669"/>
    <property type="project" value="TreeGrafter"/>
</dbReference>
<dbReference type="HAMAP" id="MF_00795">
    <property type="entry name" value="CutC"/>
    <property type="match status" value="1"/>
</dbReference>
<dbReference type="OrthoDB" id="9815677at2"/>
<proteinExistence type="inferred from homology"/>
<evidence type="ECO:0000313" key="4">
    <source>
        <dbReference type="EMBL" id="KRL53145.1"/>
    </source>
</evidence>
<keyword evidence="5" id="KW-1185">Reference proteome</keyword>
<comment type="caution">
    <text evidence="4">The sequence shown here is derived from an EMBL/GenBank/DDBJ whole genome shotgun (WGS) entry which is preliminary data.</text>
</comment>
<organism evidence="4 5">
    <name type="scientific">Furfurilactobacillus rossiae DSM 15814</name>
    <dbReference type="NCBI Taxonomy" id="1114972"/>
    <lineage>
        <taxon>Bacteria</taxon>
        <taxon>Bacillati</taxon>
        <taxon>Bacillota</taxon>
        <taxon>Bacilli</taxon>
        <taxon>Lactobacillales</taxon>
        <taxon>Lactobacillaceae</taxon>
        <taxon>Furfurilactobacillus</taxon>
    </lineage>
</organism>
<protein>
    <recommendedName>
        <fullName evidence="3">PF03932 family protein CutC</fullName>
    </recommendedName>
</protein>
<dbReference type="Gene3D" id="3.20.20.380">
    <property type="entry name" value="Copper homeostasis (CutC) domain"/>
    <property type="match status" value="1"/>
</dbReference>
<dbReference type="PANTHER" id="PTHR12598">
    <property type="entry name" value="COPPER HOMEOSTASIS PROTEIN CUTC"/>
    <property type="match status" value="1"/>
</dbReference>
<keyword evidence="2 3" id="KW-0963">Cytoplasm</keyword>
<dbReference type="PATRIC" id="fig|1114972.6.peg.1406"/>
<dbReference type="Proteomes" id="UP000051999">
    <property type="component" value="Unassembled WGS sequence"/>
</dbReference>
<evidence type="ECO:0000256" key="3">
    <source>
        <dbReference type="HAMAP-Rule" id="MF_00795"/>
    </source>
</evidence>
<dbReference type="EMBL" id="AZFF01000023">
    <property type="protein sequence ID" value="KRL53145.1"/>
    <property type="molecule type" value="Genomic_DNA"/>
</dbReference>
<dbReference type="STRING" id="1114972.FD35_GL001387"/>
<evidence type="ECO:0000313" key="5">
    <source>
        <dbReference type="Proteomes" id="UP000051999"/>
    </source>
</evidence>
<dbReference type="RefSeq" id="WP_017262797.1">
    <property type="nucleotide sequence ID" value="NZ_AUAW01000006.1"/>
</dbReference>
<dbReference type="PANTHER" id="PTHR12598:SF0">
    <property type="entry name" value="COPPER HOMEOSTASIS PROTEIN CUTC HOMOLOG"/>
    <property type="match status" value="1"/>
</dbReference>
<comment type="similarity">
    <text evidence="1 3">Belongs to the CutC family.</text>
</comment>
<reference evidence="4 5" key="1">
    <citation type="journal article" date="2015" name="Genome Announc.">
        <title>Expanding the biotechnology potential of lactobacilli through comparative genomics of 213 strains and associated genera.</title>
        <authorList>
            <person name="Sun Z."/>
            <person name="Harris H.M."/>
            <person name="McCann A."/>
            <person name="Guo C."/>
            <person name="Argimon S."/>
            <person name="Zhang W."/>
            <person name="Yang X."/>
            <person name="Jeffery I.B."/>
            <person name="Cooney J.C."/>
            <person name="Kagawa T.F."/>
            <person name="Liu W."/>
            <person name="Song Y."/>
            <person name="Salvetti E."/>
            <person name="Wrobel A."/>
            <person name="Rasinkangas P."/>
            <person name="Parkhill J."/>
            <person name="Rea M.C."/>
            <person name="O'Sullivan O."/>
            <person name="Ritari J."/>
            <person name="Douillard F.P."/>
            <person name="Paul Ross R."/>
            <person name="Yang R."/>
            <person name="Briner A.E."/>
            <person name="Felis G.E."/>
            <person name="de Vos W.M."/>
            <person name="Barrangou R."/>
            <person name="Klaenhammer T.R."/>
            <person name="Caufield P.W."/>
            <person name="Cui Y."/>
            <person name="Zhang H."/>
            <person name="O'Toole P.W."/>
        </authorList>
    </citation>
    <scope>NUCLEOTIDE SEQUENCE [LARGE SCALE GENOMIC DNA]</scope>
    <source>
        <strain evidence="4 5">DSM 15814</strain>
    </source>
</reference>
<dbReference type="InterPro" id="IPR036822">
    <property type="entry name" value="CutC-like_dom_sf"/>
</dbReference>